<name>A0A2S2NXZ2_SCHGA</name>
<dbReference type="AlphaFoldDB" id="A0A2S2NXZ2"/>
<keyword evidence="2" id="KW-0863">Zinc-finger</keyword>
<dbReference type="InterPro" id="IPR001965">
    <property type="entry name" value="Znf_PHD"/>
</dbReference>
<dbReference type="GO" id="GO:0008270">
    <property type="term" value="F:zinc ion binding"/>
    <property type="evidence" value="ECO:0007669"/>
    <property type="project" value="UniProtKB-KW"/>
</dbReference>
<evidence type="ECO:0000313" key="5">
    <source>
        <dbReference type="EMBL" id="MBY21566.1"/>
    </source>
</evidence>
<dbReference type="SUPFAM" id="SSF57903">
    <property type="entry name" value="FYVE/PHD zinc finger"/>
    <property type="match status" value="1"/>
</dbReference>
<dbReference type="InterPro" id="IPR013083">
    <property type="entry name" value="Znf_RING/FYVE/PHD"/>
</dbReference>
<dbReference type="InterPro" id="IPR019786">
    <property type="entry name" value="Zinc_finger_PHD-type_CS"/>
</dbReference>
<sequence length="106" mass="11955">MSLNCVVCSSHFAELDVPIKCDSCSGTFHTKCAGLSITEIKCLSLKNRLLKFFCSTCEQGLKELPELKLLIKKLLVEVEGFKNYNVQNIMKYVTNSEFVVRCSYCS</sequence>
<dbReference type="Gene3D" id="3.30.40.10">
    <property type="entry name" value="Zinc/RING finger domain, C3HC4 (zinc finger)"/>
    <property type="match status" value="1"/>
</dbReference>
<gene>
    <name evidence="5" type="ORF">g.95787</name>
</gene>
<keyword evidence="3" id="KW-0862">Zinc</keyword>
<dbReference type="InterPro" id="IPR019787">
    <property type="entry name" value="Znf_PHD-finger"/>
</dbReference>
<feature type="domain" description="Zinc finger PHD-type" evidence="4">
    <location>
        <begin position="4"/>
        <end position="58"/>
    </location>
</feature>
<evidence type="ECO:0000256" key="1">
    <source>
        <dbReference type="ARBA" id="ARBA00022723"/>
    </source>
</evidence>
<dbReference type="EMBL" id="GGMR01008947">
    <property type="protein sequence ID" value="MBY21566.1"/>
    <property type="molecule type" value="Transcribed_RNA"/>
</dbReference>
<dbReference type="PROSITE" id="PS01359">
    <property type="entry name" value="ZF_PHD_1"/>
    <property type="match status" value="1"/>
</dbReference>
<dbReference type="SMART" id="SM00249">
    <property type="entry name" value="PHD"/>
    <property type="match status" value="1"/>
</dbReference>
<dbReference type="Pfam" id="PF00628">
    <property type="entry name" value="PHD"/>
    <property type="match status" value="1"/>
</dbReference>
<protein>
    <recommendedName>
        <fullName evidence="4">Zinc finger PHD-type domain-containing protein</fullName>
    </recommendedName>
</protein>
<evidence type="ECO:0000259" key="4">
    <source>
        <dbReference type="SMART" id="SM00249"/>
    </source>
</evidence>
<evidence type="ECO:0000256" key="3">
    <source>
        <dbReference type="ARBA" id="ARBA00022833"/>
    </source>
</evidence>
<accession>A0A2S2NXZ2</accession>
<evidence type="ECO:0000256" key="2">
    <source>
        <dbReference type="ARBA" id="ARBA00022771"/>
    </source>
</evidence>
<keyword evidence="1" id="KW-0479">Metal-binding</keyword>
<reference evidence="5" key="1">
    <citation type="submission" date="2018-04" db="EMBL/GenBank/DDBJ databases">
        <title>Transcriptome of Schizaphis graminum biotype I.</title>
        <authorList>
            <person name="Scully E.D."/>
            <person name="Geib S.M."/>
            <person name="Palmer N.A."/>
            <person name="Koch K."/>
            <person name="Bradshaw J."/>
            <person name="Heng-Moss T."/>
            <person name="Sarath G."/>
        </authorList>
    </citation>
    <scope>NUCLEOTIDE SEQUENCE</scope>
</reference>
<proteinExistence type="predicted"/>
<organism evidence="5">
    <name type="scientific">Schizaphis graminum</name>
    <name type="common">Green bug aphid</name>
    <dbReference type="NCBI Taxonomy" id="13262"/>
    <lineage>
        <taxon>Eukaryota</taxon>
        <taxon>Metazoa</taxon>
        <taxon>Ecdysozoa</taxon>
        <taxon>Arthropoda</taxon>
        <taxon>Hexapoda</taxon>
        <taxon>Insecta</taxon>
        <taxon>Pterygota</taxon>
        <taxon>Neoptera</taxon>
        <taxon>Paraneoptera</taxon>
        <taxon>Hemiptera</taxon>
        <taxon>Sternorrhyncha</taxon>
        <taxon>Aphidomorpha</taxon>
        <taxon>Aphidoidea</taxon>
        <taxon>Aphididae</taxon>
        <taxon>Aphidini</taxon>
        <taxon>Schizaphis</taxon>
    </lineage>
</organism>
<dbReference type="InterPro" id="IPR011011">
    <property type="entry name" value="Znf_FYVE_PHD"/>
</dbReference>